<protein>
    <submittedName>
        <fullName evidence="1">Uncharacterized protein</fullName>
    </submittedName>
</protein>
<reference evidence="1" key="1">
    <citation type="submission" date="2021-11" db="EMBL/GenBank/DDBJ databases">
        <authorList>
            <person name="Bulgarelli D."/>
        </authorList>
    </citation>
    <scope>NUCLEOTIDE SEQUENCE</scope>
    <source>
        <strain evidence="1">Bi133</strain>
    </source>
</reference>
<gene>
    <name evidence="1" type="ORF">SRABI133_04579</name>
</gene>
<dbReference type="AlphaFoldDB" id="A0A9W4L8Q5"/>
<sequence length="30" mass="3280">MLSFQKGEKRGQGAVTTALFLIELTINSLI</sequence>
<accession>A0A9W4L8Q5</accession>
<name>A0A9W4L8Q5_9BACI</name>
<evidence type="ECO:0000313" key="2">
    <source>
        <dbReference type="Proteomes" id="UP000789326"/>
    </source>
</evidence>
<proteinExistence type="predicted"/>
<evidence type="ECO:0000313" key="1">
    <source>
        <dbReference type="EMBL" id="CAH0301383.1"/>
    </source>
</evidence>
<dbReference type="Proteomes" id="UP000789326">
    <property type="component" value="Unassembled WGS sequence"/>
</dbReference>
<organism evidence="1 2">
    <name type="scientific">Peribacillus simplex</name>
    <dbReference type="NCBI Taxonomy" id="1478"/>
    <lineage>
        <taxon>Bacteria</taxon>
        <taxon>Bacillati</taxon>
        <taxon>Bacillota</taxon>
        <taxon>Bacilli</taxon>
        <taxon>Bacillales</taxon>
        <taxon>Bacillaceae</taxon>
        <taxon>Peribacillus</taxon>
    </lineage>
</organism>
<dbReference type="EMBL" id="CAKKMG010000107">
    <property type="protein sequence ID" value="CAH0301383.1"/>
    <property type="molecule type" value="Genomic_DNA"/>
</dbReference>
<comment type="caution">
    <text evidence="1">The sequence shown here is derived from an EMBL/GenBank/DDBJ whole genome shotgun (WGS) entry which is preliminary data.</text>
</comment>